<reference evidence="2 3" key="1">
    <citation type="submission" date="2019-07" db="EMBL/GenBank/DDBJ databases">
        <title>Insights of Desulfuromonas acetexigens electromicrobiology.</title>
        <authorList>
            <person name="Katuri K."/>
            <person name="Sapireddy V."/>
            <person name="Shaw D.R."/>
            <person name="Saikaly P."/>
        </authorList>
    </citation>
    <scope>NUCLEOTIDE SEQUENCE [LARGE SCALE GENOMIC DNA]</scope>
    <source>
        <strain evidence="2 3">2873</strain>
    </source>
</reference>
<proteinExistence type="predicted"/>
<keyword evidence="3" id="KW-1185">Reference proteome</keyword>
<evidence type="ECO:0000313" key="2">
    <source>
        <dbReference type="EMBL" id="TRO84021.1"/>
    </source>
</evidence>
<sequence>MSAPFPIPQGERIEFVRAFLVLEFREDFTFSEAMLPGLRGELRRAARRAGLAPEAFVALFDPPVSSDPYAQRRYQRPGPAFVLQPPAKLPRVLAAGESLELPLLLLGRGVRQLASFCRVWLALGELGIDQGQGRFTLNAVLAEDLSGNRSPIWSLASAAPLPLVLTRADWWLDGLPVPERVRLTLHTPARLLANGRPLFRPGWENLFPFILRRVGSMVHAHCEVELFDDPAPLLDAARRVEVLGGRLRWRDWRVLEDEEGGESRELGGVVGKLDLGGEGLAEVLWLLRLAALLNLGKGATYGAGYLYIKEIP</sequence>
<dbReference type="InterPro" id="IPR019267">
    <property type="entry name" value="CRISPR-assoc_Cas6_C"/>
</dbReference>
<protein>
    <submittedName>
        <fullName evidence="2">CRISPR system precrRNA processing endoribonuclease RAMP protein Cas6</fullName>
    </submittedName>
</protein>
<dbReference type="AlphaFoldDB" id="A0A550JLD6"/>
<dbReference type="Proteomes" id="UP000317155">
    <property type="component" value="Unassembled WGS sequence"/>
</dbReference>
<comment type="caution">
    <text evidence="2">The sequence shown here is derived from an EMBL/GenBank/DDBJ whole genome shotgun (WGS) entry which is preliminary data.</text>
</comment>
<evidence type="ECO:0000259" key="1">
    <source>
        <dbReference type="Pfam" id="PF10040"/>
    </source>
</evidence>
<dbReference type="EMBL" id="VJVV01000001">
    <property type="protein sequence ID" value="TRO84021.1"/>
    <property type="molecule type" value="Genomic_DNA"/>
</dbReference>
<feature type="domain" description="CRISPR-associated protein Cas6 C-terminal" evidence="1">
    <location>
        <begin position="183"/>
        <end position="305"/>
    </location>
</feature>
<dbReference type="OrthoDB" id="5401346at2"/>
<dbReference type="Pfam" id="PF10040">
    <property type="entry name" value="CRISPR_Cas6"/>
    <property type="match status" value="1"/>
</dbReference>
<dbReference type="RefSeq" id="WP_092053092.1">
    <property type="nucleotide sequence ID" value="NZ_FOJJ01000001.1"/>
</dbReference>
<gene>
    <name evidence="2" type="ORF">FL622_02245</name>
</gene>
<organism evidence="2 3">
    <name type="scientific">Trichloromonas acetexigens</name>
    <dbReference type="NCBI Taxonomy" id="38815"/>
    <lineage>
        <taxon>Bacteria</taxon>
        <taxon>Pseudomonadati</taxon>
        <taxon>Thermodesulfobacteriota</taxon>
        <taxon>Desulfuromonadia</taxon>
        <taxon>Desulfuromonadales</taxon>
        <taxon>Trichloromonadaceae</taxon>
        <taxon>Trichloromonas</taxon>
    </lineage>
</organism>
<dbReference type="Gene3D" id="3.30.70.1900">
    <property type="match status" value="1"/>
</dbReference>
<accession>A0A550JLD6</accession>
<name>A0A550JLD6_9BACT</name>
<evidence type="ECO:0000313" key="3">
    <source>
        <dbReference type="Proteomes" id="UP000317155"/>
    </source>
</evidence>